<dbReference type="GO" id="GO:0005737">
    <property type="term" value="C:cytoplasm"/>
    <property type="evidence" value="ECO:0007669"/>
    <property type="project" value="InterPro"/>
</dbReference>
<dbReference type="GO" id="GO:0006094">
    <property type="term" value="P:gluconeogenesis"/>
    <property type="evidence" value="ECO:0007669"/>
    <property type="project" value="UniProtKB-KW"/>
</dbReference>
<dbReference type="Pfam" id="PF06560">
    <property type="entry name" value="GPI"/>
    <property type="match status" value="1"/>
</dbReference>
<dbReference type="InterPro" id="IPR014710">
    <property type="entry name" value="RmlC-like_jellyroll"/>
</dbReference>
<comment type="catalytic activity">
    <reaction evidence="6">
        <text>alpha-D-glucose 6-phosphate = beta-D-fructose 6-phosphate</text>
        <dbReference type="Rhea" id="RHEA:11816"/>
        <dbReference type="ChEBI" id="CHEBI:57634"/>
        <dbReference type="ChEBI" id="CHEBI:58225"/>
        <dbReference type="EC" id="5.3.1.9"/>
    </reaction>
</comment>
<dbReference type="Gene3D" id="2.60.120.10">
    <property type="entry name" value="Jelly Rolls"/>
    <property type="match status" value="1"/>
</dbReference>
<name>A0A0G0X7M1_9BACT</name>
<evidence type="ECO:0000256" key="6">
    <source>
        <dbReference type="ARBA" id="ARBA00029321"/>
    </source>
</evidence>
<comment type="pathway">
    <text evidence="1">Carbohydrate degradation; glycolysis; D-glyceraldehyde 3-phosphate and glycerone phosphate from D-glucose: step 2/4.</text>
</comment>
<evidence type="ECO:0000256" key="2">
    <source>
        <dbReference type="ARBA" id="ARBA00006542"/>
    </source>
</evidence>
<feature type="domain" description="Glucose-6-phosphate isomerase prokaryote" evidence="7">
    <location>
        <begin position="36"/>
        <end position="151"/>
    </location>
</feature>
<dbReference type="GO" id="GO:0006096">
    <property type="term" value="P:glycolytic process"/>
    <property type="evidence" value="ECO:0007669"/>
    <property type="project" value="UniProtKB-UniPathway"/>
</dbReference>
<dbReference type="EMBL" id="LCAB01000003">
    <property type="protein sequence ID" value="KKR83617.1"/>
    <property type="molecule type" value="Genomic_DNA"/>
</dbReference>
<dbReference type="UniPathway" id="UPA00109">
    <property type="reaction ID" value="UER00181"/>
</dbReference>
<dbReference type="Proteomes" id="UP000034601">
    <property type="component" value="Unassembled WGS sequence"/>
</dbReference>
<dbReference type="InterPro" id="IPR010551">
    <property type="entry name" value="G6P_isomerase_prok"/>
</dbReference>
<comment type="similarity">
    <text evidence="2">Belongs to the archaeal-type GPI family.</text>
</comment>
<evidence type="ECO:0000256" key="1">
    <source>
        <dbReference type="ARBA" id="ARBA00004926"/>
    </source>
</evidence>
<comment type="caution">
    <text evidence="8">The sequence shown here is derived from an EMBL/GenBank/DDBJ whole genome shotgun (WGS) entry which is preliminary data.</text>
</comment>
<evidence type="ECO:0000313" key="8">
    <source>
        <dbReference type="EMBL" id="KKR83617.1"/>
    </source>
</evidence>
<protein>
    <recommendedName>
        <fullName evidence="3">glucose-6-phosphate isomerase</fullName>
        <ecNumber evidence="3">5.3.1.9</ecNumber>
    </recommendedName>
</protein>
<evidence type="ECO:0000256" key="5">
    <source>
        <dbReference type="ARBA" id="ARBA00023152"/>
    </source>
</evidence>
<dbReference type="AlphaFoldDB" id="A0A0G0X7M1"/>
<evidence type="ECO:0000256" key="4">
    <source>
        <dbReference type="ARBA" id="ARBA00022432"/>
    </source>
</evidence>
<evidence type="ECO:0000313" key="9">
    <source>
        <dbReference type="Proteomes" id="UP000034601"/>
    </source>
</evidence>
<keyword evidence="4" id="KW-0312">Gluconeogenesis</keyword>
<dbReference type="SUPFAM" id="SSF51182">
    <property type="entry name" value="RmlC-like cupins"/>
    <property type="match status" value="1"/>
</dbReference>
<evidence type="ECO:0000256" key="3">
    <source>
        <dbReference type="ARBA" id="ARBA00011952"/>
    </source>
</evidence>
<sequence length="169" mass="19066">MIQTRTRQQVKEVLMDPQGEGIKEPYFVIRGEAGQNVTILTPGKNGNEFNKTYGHFHTYQGIEIYHIVYGQGVLVMQRNDEEGEAKEFKVVGVRSGSVIEIPVGYGHCLINVGKTYLVTIDNSPNDPKVHNFEPVKQKHGFAYYIIDKKGEIGFEANPNYNIHPQISTL</sequence>
<dbReference type="EC" id="5.3.1.9" evidence="3"/>
<keyword evidence="5" id="KW-0324">Glycolysis</keyword>
<dbReference type="GO" id="GO:0004347">
    <property type="term" value="F:glucose-6-phosphate isomerase activity"/>
    <property type="evidence" value="ECO:0007669"/>
    <property type="project" value="UniProtKB-EC"/>
</dbReference>
<accession>A0A0G0X7M1</accession>
<proteinExistence type="inferred from homology"/>
<reference evidence="8 9" key="1">
    <citation type="journal article" date="2015" name="Nature">
        <title>rRNA introns, odd ribosomes, and small enigmatic genomes across a large radiation of phyla.</title>
        <authorList>
            <person name="Brown C.T."/>
            <person name="Hug L.A."/>
            <person name="Thomas B.C."/>
            <person name="Sharon I."/>
            <person name="Castelle C.J."/>
            <person name="Singh A."/>
            <person name="Wilkins M.J."/>
            <person name="Williams K.H."/>
            <person name="Banfield J.F."/>
        </authorList>
    </citation>
    <scope>NUCLEOTIDE SEQUENCE [LARGE SCALE GENOMIC DNA]</scope>
</reference>
<gene>
    <name evidence="8" type="ORF">UU29_C0003G0019</name>
</gene>
<evidence type="ECO:0000259" key="7">
    <source>
        <dbReference type="Pfam" id="PF06560"/>
    </source>
</evidence>
<organism evidence="8 9">
    <name type="scientific">Candidatus Daviesbacteria bacterium GW2011_GWA2_40_9</name>
    <dbReference type="NCBI Taxonomy" id="1618424"/>
    <lineage>
        <taxon>Bacteria</taxon>
        <taxon>Candidatus Daviesiibacteriota</taxon>
    </lineage>
</organism>
<dbReference type="InterPro" id="IPR011051">
    <property type="entry name" value="RmlC_Cupin_sf"/>
</dbReference>